<evidence type="ECO:0000256" key="7">
    <source>
        <dbReference type="SAM" id="MobiDB-lite"/>
    </source>
</evidence>
<evidence type="ECO:0000256" key="3">
    <source>
        <dbReference type="ARBA" id="ARBA00022741"/>
    </source>
</evidence>
<evidence type="ECO:0000256" key="4">
    <source>
        <dbReference type="ARBA" id="ARBA00022989"/>
    </source>
</evidence>
<keyword evidence="5" id="KW-0472">Membrane</keyword>
<evidence type="ECO:0000256" key="6">
    <source>
        <dbReference type="ARBA" id="ARBA00023239"/>
    </source>
</evidence>
<dbReference type="Gene3D" id="3.30.70.1230">
    <property type="entry name" value="Nucleotide cyclase"/>
    <property type="match status" value="1"/>
</dbReference>
<keyword evidence="3" id="KW-0547">Nucleotide-binding</keyword>
<dbReference type="GO" id="GO:0007168">
    <property type="term" value="P:receptor guanylyl cyclase signaling pathway"/>
    <property type="evidence" value="ECO:0007669"/>
    <property type="project" value="TreeGrafter"/>
</dbReference>
<dbReference type="SUPFAM" id="SSF55073">
    <property type="entry name" value="Nucleotide cyclase"/>
    <property type="match status" value="1"/>
</dbReference>
<dbReference type="GO" id="GO:0001653">
    <property type="term" value="F:peptide receptor activity"/>
    <property type="evidence" value="ECO:0007669"/>
    <property type="project" value="TreeGrafter"/>
</dbReference>
<gene>
    <name evidence="9" type="ORF">AMAG_12672</name>
</gene>
<comment type="subcellular location">
    <subcellularLocation>
        <location evidence="1">Membrane</location>
    </subcellularLocation>
</comment>
<dbReference type="Proteomes" id="UP000054350">
    <property type="component" value="Unassembled WGS sequence"/>
</dbReference>
<organism evidence="9 10">
    <name type="scientific">Allomyces macrogynus (strain ATCC 38327)</name>
    <name type="common">Allomyces javanicus var. macrogynus</name>
    <dbReference type="NCBI Taxonomy" id="578462"/>
    <lineage>
        <taxon>Eukaryota</taxon>
        <taxon>Fungi</taxon>
        <taxon>Fungi incertae sedis</taxon>
        <taxon>Blastocladiomycota</taxon>
        <taxon>Blastocladiomycetes</taxon>
        <taxon>Blastocladiales</taxon>
        <taxon>Blastocladiaceae</taxon>
        <taxon>Allomyces</taxon>
    </lineage>
</organism>
<feature type="compositionally biased region" description="Polar residues" evidence="7">
    <location>
        <begin position="395"/>
        <end position="409"/>
    </location>
</feature>
<reference evidence="10" key="2">
    <citation type="submission" date="2009-11" db="EMBL/GenBank/DDBJ databases">
        <title>The Genome Sequence of Allomyces macrogynus strain ATCC 38327.</title>
        <authorList>
            <consortium name="The Broad Institute Genome Sequencing Platform"/>
            <person name="Russ C."/>
            <person name="Cuomo C."/>
            <person name="Shea T."/>
            <person name="Young S.K."/>
            <person name="Zeng Q."/>
            <person name="Koehrsen M."/>
            <person name="Haas B."/>
            <person name="Borodovsky M."/>
            <person name="Guigo R."/>
            <person name="Alvarado L."/>
            <person name="Berlin A."/>
            <person name="Borenstein D."/>
            <person name="Chen Z."/>
            <person name="Engels R."/>
            <person name="Freedman E."/>
            <person name="Gellesch M."/>
            <person name="Goldberg J."/>
            <person name="Griggs A."/>
            <person name="Gujja S."/>
            <person name="Heiman D."/>
            <person name="Hepburn T."/>
            <person name="Howarth C."/>
            <person name="Jen D."/>
            <person name="Larson L."/>
            <person name="Lewis B."/>
            <person name="Mehta T."/>
            <person name="Park D."/>
            <person name="Pearson M."/>
            <person name="Roberts A."/>
            <person name="Saif S."/>
            <person name="Shenoy N."/>
            <person name="Sisk P."/>
            <person name="Stolte C."/>
            <person name="Sykes S."/>
            <person name="Walk T."/>
            <person name="White J."/>
            <person name="Yandava C."/>
            <person name="Burger G."/>
            <person name="Gray M.W."/>
            <person name="Holland P.W.H."/>
            <person name="King N."/>
            <person name="Lang F.B.F."/>
            <person name="Roger A.J."/>
            <person name="Ruiz-Trillo I."/>
            <person name="Lander E."/>
            <person name="Nusbaum C."/>
        </authorList>
    </citation>
    <scope>NUCLEOTIDE SEQUENCE [LARGE SCALE GENOMIC DNA]</scope>
    <source>
        <strain evidence="10">ATCC 38327</strain>
    </source>
</reference>
<reference evidence="9 10" key="1">
    <citation type="submission" date="2009-11" db="EMBL/GenBank/DDBJ databases">
        <title>Annotation of Allomyces macrogynus ATCC 38327.</title>
        <authorList>
            <consortium name="The Broad Institute Genome Sequencing Platform"/>
            <person name="Russ C."/>
            <person name="Cuomo C."/>
            <person name="Burger G."/>
            <person name="Gray M.W."/>
            <person name="Holland P.W.H."/>
            <person name="King N."/>
            <person name="Lang F.B.F."/>
            <person name="Roger A.J."/>
            <person name="Ruiz-Trillo I."/>
            <person name="Young S.K."/>
            <person name="Zeng Q."/>
            <person name="Gargeya S."/>
            <person name="Fitzgerald M."/>
            <person name="Haas B."/>
            <person name="Abouelleil A."/>
            <person name="Alvarado L."/>
            <person name="Arachchi H.M."/>
            <person name="Berlin A."/>
            <person name="Chapman S.B."/>
            <person name="Gearin G."/>
            <person name="Goldberg J."/>
            <person name="Griggs A."/>
            <person name="Gujja S."/>
            <person name="Hansen M."/>
            <person name="Heiman D."/>
            <person name="Howarth C."/>
            <person name="Larimer J."/>
            <person name="Lui A."/>
            <person name="MacDonald P.J.P."/>
            <person name="McCowen C."/>
            <person name="Montmayeur A."/>
            <person name="Murphy C."/>
            <person name="Neiman D."/>
            <person name="Pearson M."/>
            <person name="Priest M."/>
            <person name="Roberts A."/>
            <person name="Saif S."/>
            <person name="Shea T."/>
            <person name="Sisk P."/>
            <person name="Stolte C."/>
            <person name="Sykes S."/>
            <person name="Wortman J."/>
            <person name="Nusbaum C."/>
            <person name="Birren B."/>
        </authorList>
    </citation>
    <scope>NUCLEOTIDE SEQUENCE [LARGE SCALE GENOMIC DNA]</scope>
    <source>
        <strain evidence="9 10">ATCC 38327</strain>
    </source>
</reference>
<dbReference type="OrthoDB" id="60033at2759"/>
<dbReference type="PANTHER" id="PTHR11920">
    <property type="entry name" value="GUANYLYL CYCLASE"/>
    <property type="match status" value="1"/>
</dbReference>
<feature type="region of interest" description="Disordered" evidence="7">
    <location>
        <begin position="746"/>
        <end position="785"/>
    </location>
</feature>
<dbReference type="PROSITE" id="PS50125">
    <property type="entry name" value="GUANYLATE_CYCLASE_2"/>
    <property type="match status" value="1"/>
</dbReference>
<dbReference type="eggNOG" id="KOG1023">
    <property type="taxonomic scope" value="Eukaryota"/>
</dbReference>
<feature type="compositionally biased region" description="Gly residues" evidence="7">
    <location>
        <begin position="353"/>
        <end position="368"/>
    </location>
</feature>
<name>A0A0L0T184_ALLM3</name>
<evidence type="ECO:0000256" key="5">
    <source>
        <dbReference type="ARBA" id="ARBA00023136"/>
    </source>
</evidence>
<dbReference type="GO" id="GO:0035556">
    <property type="term" value="P:intracellular signal transduction"/>
    <property type="evidence" value="ECO:0007669"/>
    <property type="project" value="InterPro"/>
</dbReference>
<proteinExistence type="predicted"/>
<dbReference type="CDD" id="cd07302">
    <property type="entry name" value="CHD"/>
    <property type="match status" value="1"/>
</dbReference>
<dbReference type="GO" id="GO:0000166">
    <property type="term" value="F:nucleotide binding"/>
    <property type="evidence" value="ECO:0007669"/>
    <property type="project" value="UniProtKB-KW"/>
</dbReference>
<keyword evidence="10" id="KW-1185">Reference proteome</keyword>
<evidence type="ECO:0000259" key="8">
    <source>
        <dbReference type="PROSITE" id="PS50125"/>
    </source>
</evidence>
<dbReference type="STRING" id="578462.A0A0L0T184"/>
<protein>
    <recommendedName>
        <fullName evidence="8">Guanylate cyclase domain-containing protein</fullName>
    </recommendedName>
</protein>
<dbReference type="GO" id="GO:0004383">
    <property type="term" value="F:guanylate cyclase activity"/>
    <property type="evidence" value="ECO:0007669"/>
    <property type="project" value="TreeGrafter"/>
</dbReference>
<keyword evidence="2" id="KW-0812">Transmembrane</keyword>
<evidence type="ECO:0000256" key="1">
    <source>
        <dbReference type="ARBA" id="ARBA00004370"/>
    </source>
</evidence>
<keyword evidence="4" id="KW-1133">Transmembrane helix</keyword>
<keyword evidence="6" id="KW-0456">Lyase</keyword>
<evidence type="ECO:0000313" key="10">
    <source>
        <dbReference type="Proteomes" id="UP000054350"/>
    </source>
</evidence>
<feature type="region of interest" description="Disordered" evidence="7">
    <location>
        <begin position="349"/>
        <end position="425"/>
    </location>
</feature>
<dbReference type="GO" id="GO:0004016">
    <property type="term" value="F:adenylate cyclase activity"/>
    <property type="evidence" value="ECO:0007669"/>
    <property type="project" value="TreeGrafter"/>
</dbReference>
<accession>A0A0L0T184</accession>
<dbReference type="AlphaFoldDB" id="A0A0L0T184"/>
<dbReference type="PANTHER" id="PTHR11920:SF335">
    <property type="entry name" value="GUANYLATE CYCLASE"/>
    <property type="match status" value="1"/>
</dbReference>
<dbReference type="Pfam" id="PF00211">
    <property type="entry name" value="Guanylate_cyc"/>
    <property type="match status" value="1"/>
</dbReference>
<dbReference type="GO" id="GO:0005886">
    <property type="term" value="C:plasma membrane"/>
    <property type="evidence" value="ECO:0007669"/>
    <property type="project" value="TreeGrafter"/>
</dbReference>
<dbReference type="InterPro" id="IPR050401">
    <property type="entry name" value="Cyclic_nucleotide_synthase"/>
</dbReference>
<feature type="domain" description="Guanylate cyclase" evidence="8">
    <location>
        <begin position="555"/>
        <end position="695"/>
    </location>
</feature>
<dbReference type="EMBL" id="GG745357">
    <property type="protein sequence ID" value="KNE68496.1"/>
    <property type="molecule type" value="Genomic_DNA"/>
</dbReference>
<feature type="compositionally biased region" description="Low complexity" evidence="7">
    <location>
        <begin position="751"/>
        <end position="778"/>
    </location>
</feature>
<sequence length="785" mass="86579">MALEDKAVSMALEAERKRNDAQLAAIERVDNFFIDEAHVREANIAEASQLVEEQGKEKGFLLNRQKLEATDLNEEDEDKRILDKLLLDFRALTLKVRVLEEASVKVKAAKRRAQEKRNEFSMRIKYLESRQDRERRELGESQIRFIKNLNMFRHLLLTETGGELAALISEGARAAHGATDVDAAAVAFKTDADRLHETKMLAVKVKQQKETEQMREEHLLRVKLLNKLSEIELDQTEEWETLLAEQKVQELEMEAEHVKEVETEQFRIQQQLNTLKAYNVQRLQQLKANELAHQQKGEAKQMIRQHKLAAKYRKKAFFDREQTTKVNADTEADEMVNAGIAAEQAGRNKLAGAHGGPRGAGAAHGGAGADESGADDAASEHSGGGGSSAGDTHSEGSLSKQTSEAFSKQTSEAYSSSSDGSESSTAAADLMLASQKAEEDEMQRGRGQIEQLMLRQRELTQSLSQQHREQRESLKIDHRHAMSDFHGEQETEYQGLKQQQAIEMEQLMQMQKSADDMEQDNKVSNEIIANLLPGFVSEALKLGKEVPPVDLDQISVLVTDIVQFTPLTSMSSSRQIVELLNRMFSGFDAILDDYKDVYKLETVGDSYVICAGLTAATSGQPVDPTSSRHHAQEIAECALRFIKVVEGLDMTDQVLPSVKIRIGLHCGSAVGGVAGSIMPKFALFGEAQGVAALMEQKSQPNRIHVSSTMAEFLKPNYALDRRTDMVTIEGGRTMQTYWLTGKKAGNGAGKPGAAATATTSGRRSRGASAAAATAGSPRKTVRMAT</sequence>
<dbReference type="InterPro" id="IPR029787">
    <property type="entry name" value="Nucleotide_cyclase"/>
</dbReference>
<dbReference type="InterPro" id="IPR001054">
    <property type="entry name" value="A/G_cyclase"/>
</dbReference>
<evidence type="ECO:0000256" key="2">
    <source>
        <dbReference type="ARBA" id="ARBA00022692"/>
    </source>
</evidence>
<feature type="compositionally biased region" description="Low complexity" evidence="7">
    <location>
        <begin position="410"/>
        <end position="425"/>
    </location>
</feature>
<dbReference type="VEuPathDB" id="FungiDB:AMAG_12672"/>
<dbReference type="SMART" id="SM00044">
    <property type="entry name" value="CYCc"/>
    <property type="match status" value="1"/>
</dbReference>
<evidence type="ECO:0000313" key="9">
    <source>
        <dbReference type="EMBL" id="KNE68496.1"/>
    </source>
</evidence>